<feature type="compositionally biased region" description="Low complexity" evidence="1">
    <location>
        <begin position="194"/>
        <end position="208"/>
    </location>
</feature>
<feature type="compositionally biased region" description="Basic residues" evidence="1">
    <location>
        <begin position="703"/>
        <end position="712"/>
    </location>
</feature>
<feature type="region of interest" description="Disordered" evidence="1">
    <location>
        <begin position="329"/>
        <end position="348"/>
    </location>
</feature>
<feature type="region of interest" description="Disordered" evidence="1">
    <location>
        <begin position="681"/>
        <end position="719"/>
    </location>
</feature>
<dbReference type="KEGG" id="foc:113204462"/>
<feature type="compositionally biased region" description="Polar residues" evidence="1">
    <location>
        <begin position="429"/>
        <end position="453"/>
    </location>
</feature>
<dbReference type="GeneID" id="113204462"/>
<reference evidence="3" key="1">
    <citation type="submission" date="2025-08" db="UniProtKB">
        <authorList>
            <consortium name="RefSeq"/>
        </authorList>
    </citation>
    <scope>IDENTIFICATION</scope>
    <source>
        <tissue evidence="3">Whole organism</tissue>
    </source>
</reference>
<keyword evidence="2" id="KW-1185">Reference proteome</keyword>
<feature type="compositionally biased region" description="Basic residues" evidence="1">
    <location>
        <begin position="152"/>
        <end position="166"/>
    </location>
</feature>
<feature type="compositionally biased region" description="Polar residues" evidence="1">
    <location>
        <begin position="13"/>
        <end position="22"/>
    </location>
</feature>
<protein>
    <submittedName>
        <fullName evidence="3">Mucin-17-like</fullName>
    </submittedName>
</protein>
<feature type="compositionally biased region" description="Low complexity" evidence="1">
    <location>
        <begin position="329"/>
        <end position="342"/>
    </location>
</feature>
<feature type="compositionally biased region" description="Polar residues" evidence="1">
    <location>
        <begin position="615"/>
        <end position="634"/>
    </location>
</feature>
<proteinExistence type="predicted"/>
<organism evidence="2 3">
    <name type="scientific">Frankliniella occidentalis</name>
    <name type="common">Western flower thrips</name>
    <name type="synonym">Euthrips occidentalis</name>
    <dbReference type="NCBI Taxonomy" id="133901"/>
    <lineage>
        <taxon>Eukaryota</taxon>
        <taxon>Metazoa</taxon>
        <taxon>Ecdysozoa</taxon>
        <taxon>Arthropoda</taxon>
        <taxon>Hexapoda</taxon>
        <taxon>Insecta</taxon>
        <taxon>Pterygota</taxon>
        <taxon>Neoptera</taxon>
        <taxon>Paraneoptera</taxon>
        <taxon>Thysanoptera</taxon>
        <taxon>Terebrantia</taxon>
        <taxon>Thripoidea</taxon>
        <taxon>Thripidae</taxon>
        <taxon>Frankliniella</taxon>
    </lineage>
</organism>
<dbReference type="AlphaFoldDB" id="A0A6J1S440"/>
<evidence type="ECO:0000313" key="2">
    <source>
        <dbReference type="Proteomes" id="UP000504606"/>
    </source>
</evidence>
<feature type="region of interest" description="Disordered" evidence="1">
    <location>
        <begin position="615"/>
        <end position="642"/>
    </location>
</feature>
<feature type="region of interest" description="Disordered" evidence="1">
    <location>
        <begin position="1"/>
        <end position="241"/>
    </location>
</feature>
<feature type="compositionally biased region" description="Low complexity" evidence="1">
    <location>
        <begin position="167"/>
        <end position="183"/>
    </location>
</feature>
<evidence type="ECO:0000313" key="3">
    <source>
        <dbReference type="RefSeq" id="XP_026275418.1"/>
    </source>
</evidence>
<dbReference type="OrthoDB" id="10621122at2759"/>
<feature type="compositionally biased region" description="Acidic residues" evidence="1">
    <location>
        <begin position="133"/>
        <end position="144"/>
    </location>
</feature>
<dbReference type="Proteomes" id="UP000504606">
    <property type="component" value="Unplaced"/>
</dbReference>
<evidence type="ECO:0000256" key="1">
    <source>
        <dbReference type="SAM" id="MobiDB-lite"/>
    </source>
</evidence>
<feature type="region of interest" description="Disordered" evidence="1">
    <location>
        <begin position="429"/>
        <end position="473"/>
    </location>
</feature>
<accession>A0A6J1S440</accession>
<gene>
    <name evidence="3" type="primary">LOC113204462</name>
</gene>
<name>A0A6J1S440_FRAOC</name>
<dbReference type="RefSeq" id="XP_026275418.1">
    <property type="nucleotide sequence ID" value="XM_026419633.2"/>
</dbReference>
<sequence>MDPSIFFGRSRVTRQTSKPKQLSTDKENLKSEVKSVKKKTTVNQKGSKGTLREVRNEAIPTRRNAVRGASQVGEKSVKSNDGAVVNSEKKVQESKTRKTVRFTEDDSNNADTQEVSSGPVYKNVRRSDVRDDPVDEYAFDESDSSGESAAPTKKKRKRQPQKKKSAKSVVKWDPSKKPVVVKPTKPKKSKPNETEVTSVTSNKTTNVKCKGAPSLTKEPILTSEDRGAHRDKLCSASTKQQLLPSKQKETILKEPPVDTSLDFEVDSHFTSTPTTGKAPSRLITKHVGGKIGAILTPNQKNIVCQTSASVKLLNEIQTTSPVCSSPLASCSTSNKTSSTKQTLGKKPDTKSVEAKIANVSSHIESTVKNKLKSTPFLTPVRSPCISIPSICVRESPSFMETELEVPIEASPISCSSLPTKPLSNIPASPVTRSMTSENCNVLSSTPTPQLAATSSSPNNGSVSLSPAAAEEPSLQSADISKLFDDLPRTSVIPTRMFSTHRGTIFRPEVDNNVNKRKLPEVSPSKKLAGPRKTTVKFSVPQTSSGLDDCFGFDDDDSPFIPKSNPIPRHVMAPEEGKPKKPNLSIQDVQALIRGQLQLVSPSISTPRSIQTKLTDFVSSTPSTRSKQKPTQGVLTPTPVPLFGEENLDTELTSPFTQLSRRSYDRFRPAKRIACGDEVLSGDEADENDANQNTTETTGVEIKKKSRSYKKKKKPEEKQLDTWAQQMASHFDEVEDVELEIK</sequence>
<feature type="compositionally biased region" description="Basic and acidic residues" evidence="1">
    <location>
        <begin position="23"/>
        <end position="35"/>
    </location>
</feature>
<feature type="compositionally biased region" description="Low complexity" evidence="1">
    <location>
        <begin position="454"/>
        <end position="466"/>
    </location>
</feature>
<feature type="compositionally biased region" description="Basic and acidic residues" evidence="1">
    <location>
        <begin position="223"/>
        <end position="233"/>
    </location>
</feature>
<feature type="compositionally biased region" description="Basic and acidic residues" evidence="1">
    <location>
        <begin position="87"/>
        <end position="104"/>
    </location>
</feature>